<evidence type="ECO:0000313" key="2">
    <source>
        <dbReference type="Proteomes" id="UP000007796"/>
    </source>
</evidence>
<proteinExistence type="predicted"/>
<dbReference type="Proteomes" id="UP000007796">
    <property type="component" value="Unassembled WGS sequence"/>
</dbReference>
<evidence type="ECO:0000313" key="1">
    <source>
        <dbReference type="EMBL" id="EFX03516.1"/>
    </source>
</evidence>
<accession>F0XBX1</accession>
<reference evidence="1 2" key="1">
    <citation type="journal article" date="2011" name="Proc. Natl. Acad. Sci. U.S.A.">
        <title>Genome and transcriptome analyses of the mountain pine beetle-fungal symbiont Grosmannia clavigera, a lodgepole pine pathogen.</title>
        <authorList>
            <person name="DiGuistini S."/>
            <person name="Wang Y."/>
            <person name="Liao N.Y."/>
            <person name="Taylor G."/>
            <person name="Tanguay P."/>
            <person name="Feau N."/>
            <person name="Henrissat B."/>
            <person name="Chan S.K."/>
            <person name="Hesse-Orce U."/>
            <person name="Alamouti S.M."/>
            <person name="Tsui C.K.M."/>
            <person name="Docking R.T."/>
            <person name="Levasseur A."/>
            <person name="Haridas S."/>
            <person name="Robertson G."/>
            <person name="Birol I."/>
            <person name="Holt R.A."/>
            <person name="Marra M.A."/>
            <person name="Hamelin R.C."/>
            <person name="Hirst M."/>
            <person name="Jones S.J.M."/>
            <person name="Bohlmann J."/>
            <person name="Breuil C."/>
        </authorList>
    </citation>
    <scope>NUCLEOTIDE SEQUENCE [LARGE SCALE GENOMIC DNA]</scope>
    <source>
        <strain evidence="2">kw1407 / UAMH 11150</strain>
    </source>
</reference>
<sequence length="61" mass="6777">MVAVALSHLTSESLRPNTSVIMLYEYGIRARSMPFGADVKVKARDSDREKACAMRQGQSVF</sequence>
<keyword evidence="2" id="KW-1185">Reference proteome</keyword>
<dbReference type="GeneID" id="25977651"/>
<dbReference type="InParanoid" id="F0XBX1"/>
<dbReference type="HOGENOM" id="CLU_2922816_0_0_1"/>
<protein>
    <submittedName>
        <fullName evidence="1">Uncharacterized protein</fullName>
    </submittedName>
</protein>
<organism evidence="2">
    <name type="scientific">Grosmannia clavigera (strain kw1407 / UAMH 11150)</name>
    <name type="common">Blue stain fungus</name>
    <name type="synonym">Graphiocladiella clavigera</name>
    <dbReference type="NCBI Taxonomy" id="655863"/>
    <lineage>
        <taxon>Eukaryota</taxon>
        <taxon>Fungi</taxon>
        <taxon>Dikarya</taxon>
        <taxon>Ascomycota</taxon>
        <taxon>Pezizomycotina</taxon>
        <taxon>Sordariomycetes</taxon>
        <taxon>Sordariomycetidae</taxon>
        <taxon>Ophiostomatales</taxon>
        <taxon>Ophiostomataceae</taxon>
        <taxon>Leptographium</taxon>
    </lineage>
</organism>
<dbReference type="EMBL" id="GL629765">
    <property type="protein sequence ID" value="EFX03516.1"/>
    <property type="molecule type" value="Genomic_DNA"/>
</dbReference>
<dbReference type="AlphaFoldDB" id="F0XBX1"/>
<gene>
    <name evidence="1" type="ORF">CMQ_444</name>
</gene>
<dbReference type="RefSeq" id="XP_014172998.1">
    <property type="nucleotide sequence ID" value="XM_014317523.1"/>
</dbReference>
<name>F0XBX1_GROCL</name>